<keyword evidence="1" id="KW-0732">Signal</keyword>
<dbReference type="RefSeq" id="WP_102944864.1">
    <property type="nucleotide sequence ID" value="NZ_CP115543.1"/>
</dbReference>
<protein>
    <submittedName>
        <fullName evidence="3">DUF4136 domain-containing protein</fullName>
    </submittedName>
</protein>
<dbReference type="Gene3D" id="3.30.160.670">
    <property type="match status" value="1"/>
</dbReference>
<name>A0ABY9Y9X9_9GAMM</name>
<evidence type="ECO:0000256" key="1">
    <source>
        <dbReference type="SAM" id="SignalP"/>
    </source>
</evidence>
<keyword evidence="4" id="KW-1185">Reference proteome</keyword>
<feature type="signal peptide" evidence="1">
    <location>
        <begin position="1"/>
        <end position="24"/>
    </location>
</feature>
<accession>A0ABY9Y9X9</accession>
<gene>
    <name evidence="3" type="ORF">PDM28_10675</name>
</gene>
<dbReference type="Proteomes" id="UP001305421">
    <property type="component" value="Chromosome"/>
</dbReference>
<dbReference type="InterPro" id="IPR025411">
    <property type="entry name" value="DUF4136"/>
</dbReference>
<evidence type="ECO:0000313" key="3">
    <source>
        <dbReference type="EMBL" id="WNH47174.1"/>
    </source>
</evidence>
<organism evidence="3 4">
    <name type="scientific">Stenotrophomonas aracearum</name>
    <dbReference type="NCBI Taxonomy" id="3003272"/>
    <lineage>
        <taxon>Bacteria</taxon>
        <taxon>Pseudomonadati</taxon>
        <taxon>Pseudomonadota</taxon>
        <taxon>Gammaproteobacteria</taxon>
        <taxon>Lysobacterales</taxon>
        <taxon>Lysobacteraceae</taxon>
        <taxon>Stenotrophomonas</taxon>
    </lineage>
</organism>
<sequence length="182" mass="19038">MKAFAIAVLATALVACTTTPTVHTDFDPSANFASFKTYTWAMKPQGGSPLVTQRIVDGIDARLAARGWTQSPNGDVALAAHIVTSQRQTLDTFYTGSNMGGWGWRGGGWGGGMGMGSSTTTVRTYDVGTLVVDMFDAKSKQAVWRGTASATVPSSPDRVNATVEAGLDRLFASFPPGSAPAK</sequence>
<feature type="domain" description="DUF4136" evidence="2">
    <location>
        <begin position="22"/>
        <end position="176"/>
    </location>
</feature>
<feature type="chain" id="PRO_5046999249" evidence="1">
    <location>
        <begin position="25"/>
        <end position="182"/>
    </location>
</feature>
<dbReference type="EMBL" id="CP115543">
    <property type="protein sequence ID" value="WNH47174.1"/>
    <property type="molecule type" value="Genomic_DNA"/>
</dbReference>
<dbReference type="Pfam" id="PF13590">
    <property type="entry name" value="DUF4136"/>
    <property type="match status" value="1"/>
</dbReference>
<evidence type="ECO:0000259" key="2">
    <source>
        <dbReference type="Pfam" id="PF13590"/>
    </source>
</evidence>
<reference evidence="3 4" key="1">
    <citation type="submission" date="2022-12" db="EMBL/GenBank/DDBJ databases">
        <title>Two new species, Stenotrophomonas aracearum and Stenotrophomonas oahuensis, isolated from Anthurium (Araceae family) in Hawaii.</title>
        <authorList>
            <person name="Chunag S.C."/>
            <person name="Dobhal S."/>
            <person name="Alvarez A."/>
            <person name="Arif M."/>
        </authorList>
    </citation>
    <scope>NUCLEOTIDE SEQUENCE [LARGE SCALE GENOMIC DNA]</scope>
    <source>
        <strain evidence="3 4">A5588</strain>
    </source>
</reference>
<evidence type="ECO:0000313" key="4">
    <source>
        <dbReference type="Proteomes" id="UP001305421"/>
    </source>
</evidence>
<dbReference type="PROSITE" id="PS51257">
    <property type="entry name" value="PROKAR_LIPOPROTEIN"/>
    <property type="match status" value="1"/>
</dbReference>
<proteinExistence type="predicted"/>